<keyword evidence="2" id="KW-0472">Membrane</keyword>
<reference evidence="3" key="1">
    <citation type="submission" date="2024-07" db="EMBL/GenBank/DDBJ databases">
        <authorList>
            <person name="Yu S.T."/>
        </authorList>
    </citation>
    <scope>NUCLEOTIDE SEQUENCE</scope>
    <source>
        <strain evidence="3">Y1</strain>
    </source>
</reference>
<dbReference type="EMBL" id="CP163445">
    <property type="protein sequence ID" value="XDQ82820.1"/>
    <property type="molecule type" value="Genomic_DNA"/>
</dbReference>
<keyword evidence="2" id="KW-0812">Transmembrane</keyword>
<evidence type="ECO:0000256" key="2">
    <source>
        <dbReference type="SAM" id="Phobius"/>
    </source>
</evidence>
<organism evidence="3">
    <name type="scientific">Streptomyces sp. Y1</name>
    <dbReference type="NCBI Taxonomy" id="3238634"/>
    <lineage>
        <taxon>Bacteria</taxon>
        <taxon>Bacillati</taxon>
        <taxon>Actinomycetota</taxon>
        <taxon>Actinomycetes</taxon>
        <taxon>Kitasatosporales</taxon>
        <taxon>Streptomycetaceae</taxon>
        <taxon>Streptomyces</taxon>
    </lineage>
</organism>
<accession>A0AB39TUI9</accession>
<evidence type="ECO:0000313" key="3">
    <source>
        <dbReference type="EMBL" id="XDQ82820.1"/>
    </source>
</evidence>
<evidence type="ECO:0000256" key="1">
    <source>
        <dbReference type="SAM" id="MobiDB-lite"/>
    </source>
</evidence>
<protein>
    <submittedName>
        <fullName evidence="3">Uncharacterized protein</fullName>
    </submittedName>
</protein>
<feature type="region of interest" description="Disordered" evidence="1">
    <location>
        <begin position="1"/>
        <end position="20"/>
    </location>
</feature>
<dbReference type="AlphaFoldDB" id="A0AB39TUI9"/>
<dbReference type="RefSeq" id="WP_369185079.1">
    <property type="nucleotide sequence ID" value="NZ_CP163445.1"/>
</dbReference>
<feature type="transmembrane region" description="Helical" evidence="2">
    <location>
        <begin position="60"/>
        <end position="78"/>
    </location>
</feature>
<gene>
    <name evidence="3" type="ORF">AB2U05_32130</name>
</gene>
<sequence length="83" mass="9208">MSAGHAVDSTGRPPGAEKIDDCLRPGRFSQTVDCLAGQDLHVTATYQPNSRYWPFQLIEAALYTAMTAALSGLCFFWIRRRTT</sequence>
<keyword evidence="2" id="KW-1133">Transmembrane helix</keyword>
<proteinExistence type="predicted"/>
<name>A0AB39TUI9_9ACTN</name>